<name>A0A0H5RKC4_9MYCO</name>
<dbReference type="RefSeq" id="WP_162490752.1">
    <property type="nucleotide sequence ID" value="NZ_CWKH01000001.1"/>
</dbReference>
<protein>
    <submittedName>
        <fullName evidence="1">Glutathione synthase/ribosomal protein S6 modification protein</fullName>
    </submittedName>
</protein>
<sequence>MKLARPDVFHPRIVLAGCAALPEGDGDDAGLLMALRNRGLHARWLPWDDPATLDADLVVLRATWDYAERLDEFLAWTRSVRHLINPAQIVQWNTDKRYLDDLHRMGVPVVPTGYFAVGEKVSVPDGEVVVKPAVGAGSAGAQRFVDATEALAHAEALHAGGHAVLVQPYDARISDGETALVFLGGKKSHAFTKGPILPPAGQSPEFEETGTYAQESLSPADPGEEVWRVGHQAVDAVVRLFDFDAEELVYARVDVIGGPEDPRLLELELVEPGLGFRQLRARDRADAERQFAVGVEAALERFGLGPLSHRGF</sequence>
<dbReference type="SUPFAM" id="SSF56059">
    <property type="entry name" value="Glutathione synthetase ATP-binding domain-like"/>
    <property type="match status" value="1"/>
</dbReference>
<reference evidence="2" key="1">
    <citation type="submission" date="2015-07" db="EMBL/GenBank/DDBJ databases">
        <authorList>
            <person name="Urmite Genomes"/>
        </authorList>
    </citation>
    <scope>NUCLEOTIDE SEQUENCE [LARGE SCALE GENOMIC DNA]</scope>
    <source>
        <strain evidence="2">type strain: ATCC 49404</strain>
    </source>
</reference>
<evidence type="ECO:0000313" key="2">
    <source>
        <dbReference type="Proteomes" id="UP000199147"/>
    </source>
</evidence>
<dbReference type="InterPro" id="IPR053191">
    <property type="entry name" value="DcsG_Biosynth_Enzyme"/>
</dbReference>
<organism evidence="1 2">
    <name type="scientific">Mycolicibacterium neworleansense</name>
    <dbReference type="NCBI Taxonomy" id="146018"/>
    <lineage>
        <taxon>Bacteria</taxon>
        <taxon>Bacillati</taxon>
        <taxon>Actinomycetota</taxon>
        <taxon>Actinomycetes</taxon>
        <taxon>Mycobacteriales</taxon>
        <taxon>Mycobacteriaceae</taxon>
        <taxon>Mycolicibacterium</taxon>
    </lineage>
</organism>
<dbReference type="PANTHER" id="PTHR39217:SF1">
    <property type="entry name" value="GLUTATHIONE SYNTHETASE"/>
    <property type="match status" value="1"/>
</dbReference>
<dbReference type="PANTHER" id="PTHR39217">
    <property type="match status" value="1"/>
</dbReference>
<dbReference type="AlphaFoldDB" id="A0A0H5RKC4"/>
<dbReference type="Proteomes" id="UP000199147">
    <property type="component" value="Unassembled WGS sequence"/>
</dbReference>
<dbReference type="STRING" id="146018.BN2156_01445"/>
<keyword evidence="2" id="KW-1185">Reference proteome</keyword>
<proteinExistence type="predicted"/>
<evidence type="ECO:0000313" key="1">
    <source>
        <dbReference type="EMBL" id="CRZ14595.1"/>
    </source>
</evidence>
<gene>
    <name evidence="1" type="ORF">BN2156_01445</name>
</gene>
<dbReference type="EMBL" id="CWKH01000001">
    <property type="protein sequence ID" value="CRZ14595.1"/>
    <property type="molecule type" value="Genomic_DNA"/>
</dbReference>
<accession>A0A0H5RKC4</accession>